<feature type="transmembrane region" description="Helical" evidence="1">
    <location>
        <begin position="364"/>
        <end position="380"/>
    </location>
</feature>
<feature type="transmembrane region" description="Helical" evidence="1">
    <location>
        <begin position="339"/>
        <end position="358"/>
    </location>
</feature>
<dbReference type="InterPro" id="IPR007349">
    <property type="entry name" value="DUF418"/>
</dbReference>
<protein>
    <submittedName>
        <fullName evidence="3">DUF418 domain-containing protein</fullName>
    </submittedName>
</protein>
<dbReference type="Proteomes" id="UP000652427">
    <property type="component" value="Unassembled WGS sequence"/>
</dbReference>
<evidence type="ECO:0000256" key="1">
    <source>
        <dbReference type="SAM" id="Phobius"/>
    </source>
</evidence>
<feature type="transmembrane region" description="Helical" evidence="1">
    <location>
        <begin position="301"/>
        <end position="319"/>
    </location>
</feature>
<gene>
    <name evidence="3" type="ORF">HUO14_15255</name>
</gene>
<evidence type="ECO:0000313" key="4">
    <source>
        <dbReference type="Proteomes" id="UP000652427"/>
    </source>
</evidence>
<feature type="transmembrane region" description="Helical" evidence="1">
    <location>
        <begin position="260"/>
        <end position="281"/>
    </location>
</feature>
<sequence length="411" mass="46036">MSASQRYLEMDALRGFAVMGILAINIAAFAQPEMAFVNPLVSSQVSGLDLGSWAANFILFDGKMRGLFSILFGASTALVIERAIASGQSATKVHFSRMFWLAIFGLFHFFFLWIGDILFLYAGSGCVLFLFRNWSAERLIRWGVIAYVVGAILLITSLASMLSLLEQAAQANPPREVLDRISEIYAELGTLPADVAAETARLQGGFSGLLNYKLSEQWSTPLENLMLGPIETIPLMMIGMGLYKNGFILGQESRAAYGKIAGWMMAVSLPCFIALAGIAYARDFNTIWMMNITQAWSSLPRLLMIIGYVALLILVIQRFRDSRLLQRVAAAGRAAFSNYLGTSIVMTFIFYGWGLGYFEQFGRFELQLFVLGAWLLMLLWSRPWLMRFRYGPLEWLWRSLAKGQVQPMRLT</sequence>
<accession>A0ABX2N6A3</accession>
<organism evidence="3 4">
    <name type="scientific">Parasphingorhabdus flavimaris</name>
    <dbReference type="NCBI Taxonomy" id="266812"/>
    <lineage>
        <taxon>Bacteria</taxon>
        <taxon>Pseudomonadati</taxon>
        <taxon>Pseudomonadota</taxon>
        <taxon>Alphaproteobacteria</taxon>
        <taxon>Sphingomonadales</taxon>
        <taxon>Sphingomonadaceae</taxon>
        <taxon>Parasphingorhabdus</taxon>
    </lineage>
</organism>
<comment type="caution">
    <text evidence="3">The sequence shown here is derived from an EMBL/GenBank/DDBJ whole genome shotgun (WGS) entry which is preliminary data.</text>
</comment>
<feature type="transmembrane region" description="Helical" evidence="1">
    <location>
        <begin position="66"/>
        <end position="85"/>
    </location>
</feature>
<dbReference type="Pfam" id="PF04235">
    <property type="entry name" value="DUF418"/>
    <property type="match status" value="1"/>
</dbReference>
<reference evidence="3 4" key="1">
    <citation type="submission" date="2020-06" db="EMBL/GenBank/DDBJ databases">
        <authorList>
            <person name="Kim S.-J."/>
            <person name="Park S.-J."/>
        </authorList>
    </citation>
    <scope>NUCLEOTIDE SEQUENCE [LARGE SCALE GENOMIC DNA]</scope>
    <source>
        <strain evidence="3 4">SW-151</strain>
    </source>
</reference>
<dbReference type="PANTHER" id="PTHR30590">
    <property type="entry name" value="INNER MEMBRANE PROTEIN"/>
    <property type="match status" value="1"/>
</dbReference>
<keyword evidence="1" id="KW-0472">Membrane</keyword>
<feature type="transmembrane region" description="Helical" evidence="1">
    <location>
        <begin position="142"/>
        <end position="165"/>
    </location>
</feature>
<feature type="domain" description="DUF418" evidence="2">
    <location>
        <begin position="242"/>
        <end position="403"/>
    </location>
</feature>
<evidence type="ECO:0000259" key="2">
    <source>
        <dbReference type="Pfam" id="PF04235"/>
    </source>
</evidence>
<proteinExistence type="predicted"/>
<feature type="transmembrane region" description="Helical" evidence="1">
    <location>
        <begin position="12"/>
        <end position="30"/>
    </location>
</feature>
<dbReference type="EMBL" id="JABWMH010000005">
    <property type="protein sequence ID" value="NVD29256.1"/>
    <property type="molecule type" value="Genomic_DNA"/>
</dbReference>
<feature type="transmembrane region" description="Helical" evidence="1">
    <location>
        <begin position="97"/>
        <end position="122"/>
    </location>
</feature>
<evidence type="ECO:0000313" key="3">
    <source>
        <dbReference type="EMBL" id="NVD29256.1"/>
    </source>
</evidence>
<keyword evidence="4" id="KW-1185">Reference proteome</keyword>
<dbReference type="PANTHER" id="PTHR30590:SF2">
    <property type="entry name" value="INNER MEMBRANE PROTEIN"/>
    <property type="match status" value="1"/>
</dbReference>
<dbReference type="InterPro" id="IPR052529">
    <property type="entry name" value="Bact_Transport_Assoc"/>
</dbReference>
<name>A0ABX2N6A3_9SPHN</name>
<dbReference type="RefSeq" id="WP_176280704.1">
    <property type="nucleotide sequence ID" value="NZ_JABWMH010000005.1"/>
</dbReference>
<keyword evidence="1" id="KW-1133">Transmembrane helix</keyword>
<keyword evidence="1" id="KW-0812">Transmembrane</keyword>